<dbReference type="GO" id="GO:0000160">
    <property type="term" value="P:phosphorelay signal transduction system"/>
    <property type="evidence" value="ECO:0007669"/>
    <property type="project" value="InterPro"/>
</dbReference>
<evidence type="ECO:0000256" key="2">
    <source>
        <dbReference type="ARBA" id="ARBA00023015"/>
    </source>
</evidence>
<dbReference type="Pfam" id="PF03704">
    <property type="entry name" value="BTAD"/>
    <property type="match status" value="1"/>
</dbReference>
<name>U5VY94_9ACTN</name>
<proteinExistence type="inferred from homology"/>
<feature type="DNA-binding region" description="OmpR/PhoB-type" evidence="5">
    <location>
        <begin position="1"/>
        <end position="93"/>
    </location>
</feature>
<evidence type="ECO:0000256" key="5">
    <source>
        <dbReference type="PROSITE-ProRule" id="PRU01091"/>
    </source>
</evidence>
<evidence type="ECO:0000256" key="1">
    <source>
        <dbReference type="ARBA" id="ARBA00005820"/>
    </source>
</evidence>
<sequence length="266" mass="28612">MLGPVRAWRGEQELSLGTPQSRSLLALLLAHGGEVVSLPHIVDAMWGTEPPRTAVNSVHRNVGLLRRLIEPGLTVREPGGWLIHSAGGYRLDVGPDSLDLLHFRELVEKARAGDEPGLYLEALNLWQGVVADGIDPATRADTVFTRLDQELTAVAREAADVALAAGEADRLRRPVSLAADRAPFDEPLHARLIRLCAGSGQRAGALTVYERLRRRLADELGIMPGPEVTAARDAVLHPRLACPHFAHCAASTVPEDARSHAGGIPL</sequence>
<dbReference type="PANTHER" id="PTHR35807">
    <property type="entry name" value="TRANSCRIPTIONAL REGULATOR REDD-RELATED"/>
    <property type="match status" value="1"/>
</dbReference>
<evidence type="ECO:0000256" key="4">
    <source>
        <dbReference type="ARBA" id="ARBA00023163"/>
    </source>
</evidence>
<dbReference type="InterPro" id="IPR005158">
    <property type="entry name" value="BTAD"/>
</dbReference>
<organism evidence="7 8">
    <name type="scientific">Actinoplanes friuliensis DSM 7358</name>
    <dbReference type="NCBI Taxonomy" id="1246995"/>
    <lineage>
        <taxon>Bacteria</taxon>
        <taxon>Bacillati</taxon>
        <taxon>Actinomycetota</taxon>
        <taxon>Actinomycetes</taxon>
        <taxon>Micromonosporales</taxon>
        <taxon>Micromonosporaceae</taxon>
        <taxon>Actinoplanes</taxon>
    </lineage>
</organism>
<dbReference type="AlphaFoldDB" id="U5VY94"/>
<dbReference type="SUPFAM" id="SSF46894">
    <property type="entry name" value="C-terminal effector domain of the bipartite response regulators"/>
    <property type="match status" value="1"/>
</dbReference>
<keyword evidence="4" id="KW-0804">Transcription</keyword>
<protein>
    <submittedName>
        <fullName evidence="7">SARP family transcriptional regulator</fullName>
    </submittedName>
</protein>
<dbReference type="SMART" id="SM01043">
    <property type="entry name" value="BTAD"/>
    <property type="match status" value="1"/>
</dbReference>
<dbReference type="Gene3D" id="1.25.40.10">
    <property type="entry name" value="Tetratricopeptide repeat domain"/>
    <property type="match status" value="1"/>
</dbReference>
<comment type="similarity">
    <text evidence="1">Belongs to the AfsR/DnrI/RedD regulatory family.</text>
</comment>
<dbReference type="InterPro" id="IPR011990">
    <property type="entry name" value="TPR-like_helical_dom_sf"/>
</dbReference>
<dbReference type="SMART" id="SM00862">
    <property type="entry name" value="Trans_reg_C"/>
    <property type="match status" value="1"/>
</dbReference>
<dbReference type="PANTHER" id="PTHR35807:SF1">
    <property type="entry name" value="TRANSCRIPTIONAL REGULATOR REDD"/>
    <property type="match status" value="1"/>
</dbReference>
<evidence type="ECO:0000313" key="8">
    <source>
        <dbReference type="Proteomes" id="UP000017746"/>
    </source>
</evidence>
<keyword evidence="2" id="KW-0805">Transcription regulation</keyword>
<dbReference type="InterPro" id="IPR036388">
    <property type="entry name" value="WH-like_DNA-bd_sf"/>
</dbReference>
<evidence type="ECO:0000256" key="3">
    <source>
        <dbReference type="ARBA" id="ARBA00023125"/>
    </source>
</evidence>
<dbReference type="Gene3D" id="1.10.10.10">
    <property type="entry name" value="Winged helix-like DNA-binding domain superfamily/Winged helix DNA-binding domain"/>
    <property type="match status" value="1"/>
</dbReference>
<dbReference type="GO" id="GO:0003677">
    <property type="term" value="F:DNA binding"/>
    <property type="evidence" value="ECO:0007669"/>
    <property type="project" value="UniProtKB-UniRule"/>
</dbReference>
<evidence type="ECO:0000259" key="6">
    <source>
        <dbReference type="PROSITE" id="PS51755"/>
    </source>
</evidence>
<evidence type="ECO:0000313" key="7">
    <source>
        <dbReference type="EMBL" id="AGZ40680.1"/>
    </source>
</evidence>
<dbReference type="KEGG" id="afs:AFR_11955"/>
<dbReference type="SUPFAM" id="SSF48452">
    <property type="entry name" value="TPR-like"/>
    <property type="match status" value="1"/>
</dbReference>
<dbReference type="HOGENOM" id="CLU_004665_0_1_11"/>
<dbReference type="EMBL" id="CP006272">
    <property type="protein sequence ID" value="AGZ40680.1"/>
    <property type="molecule type" value="Genomic_DNA"/>
</dbReference>
<dbReference type="PATRIC" id="fig|1246995.3.peg.2434"/>
<keyword evidence="8" id="KW-1185">Reference proteome</keyword>
<reference evidence="7 8" key="1">
    <citation type="journal article" date="2014" name="J. Biotechnol.">
        <title>Complete genome sequence of the actinobacterium Actinoplanes friuliensis HAG 010964, producer of the lipopeptide antibiotic friulimycin.</title>
        <authorList>
            <person name="Ruckert C."/>
            <person name="Szczepanowski R."/>
            <person name="Albersmeier A."/>
            <person name="Goesmann A."/>
            <person name="Fischer N."/>
            <person name="Steinkamper A."/>
            <person name="Puhler A."/>
            <person name="Biener R."/>
            <person name="Schwartz D."/>
            <person name="Kalinowski J."/>
        </authorList>
    </citation>
    <scope>NUCLEOTIDE SEQUENCE [LARGE SCALE GENOMIC DNA]</scope>
    <source>
        <strain evidence="7 8">DSM 7358</strain>
    </source>
</reference>
<gene>
    <name evidence="7" type="ORF">AFR_11955</name>
</gene>
<dbReference type="PROSITE" id="PS51755">
    <property type="entry name" value="OMPR_PHOB"/>
    <property type="match status" value="1"/>
</dbReference>
<dbReference type="Pfam" id="PF00486">
    <property type="entry name" value="Trans_reg_C"/>
    <property type="match status" value="1"/>
</dbReference>
<dbReference type="GO" id="GO:0006355">
    <property type="term" value="P:regulation of DNA-templated transcription"/>
    <property type="evidence" value="ECO:0007669"/>
    <property type="project" value="InterPro"/>
</dbReference>
<feature type="domain" description="OmpR/PhoB-type" evidence="6">
    <location>
        <begin position="1"/>
        <end position="93"/>
    </location>
</feature>
<dbReference type="InterPro" id="IPR001867">
    <property type="entry name" value="OmpR/PhoB-type_DNA-bd"/>
</dbReference>
<dbReference type="STRING" id="1246995.AFR_11955"/>
<keyword evidence="3 5" id="KW-0238">DNA-binding</keyword>
<dbReference type="InterPro" id="IPR016032">
    <property type="entry name" value="Sig_transdc_resp-reg_C-effctor"/>
</dbReference>
<dbReference type="Proteomes" id="UP000017746">
    <property type="component" value="Chromosome"/>
</dbReference>
<dbReference type="eggNOG" id="COG3629">
    <property type="taxonomic scope" value="Bacteria"/>
</dbReference>
<dbReference type="CDD" id="cd15831">
    <property type="entry name" value="BTAD"/>
    <property type="match status" value="1"/>
</dbReference>
<accession>U5VY94</accession>
<dbReference type="InterPro" id="IPR051677">
    <property type="entry name" value="AfsR-DnrI-RedD_regulator"/>
</dbReference>